<protein>
    <submittedName>
        <fullName evidence="2">Amidohydrolase YtcJ</fullName>
    </submittedName>
</protein>
<feature type="domain" description="Amidohydrolase 3" evidence="1">
    <location>
        <begin position="59"/>
        <end position="536"/>
    </location>
</feature>
<gene>
    <name evidence="2" type="ORF">JOD17_003261</name>
</gene>
<dbReference type="Gene3D" id="2.30.40.10">
    <property type="entry name" value="Urease, subunit C, domain 1"/>
    <property type="match status" value="1"/>
</dbReference>
<accession>A0ABS2PGT6</accession>
<comment type="caution">
    <text evidence="2">The sequence shown here is derived from an EMBL/GenBank/DDBJ whole genome shotgun (WGS) entry which is preliminary data.</text>
</comment>
<reference evidence="2 3" key="1">
    <citation type="submission" date="2021-01" db="EMBL/GenBank/DDBJ databases">
        <title>Genomic Encyclopedia of Type Strains, Phase IV (KMG-IV): sequencing the most valuable type-strain genomes for metagenomic binning, comparative biology and taxonomic classification.</title>
        <authorList>
            <person name="Goeker M."/>
        </authorList>
    </citation>
    <scope>NUCLEOTIDE SEQUENCE [LARGE SCALE GENOMIC DNA]</scope>
    <source>
        <strain evidence="2 3">DSM 25540</strain>
    </source>
</reference>
<name>A0ABS2PGT6_9BACL</name>
<sequence>MNNADIVLKSRAIFTGNEEQPFAGGLAISGNKIVAVLKDETIQSYITDETTVYEYGDQLIMPGFYDFHVHLFAGSLSEQSVLLHAAKSEEEAAQMVKVFADAHPEDEWIFGFRWYHIYWDRHELPTKSTLDRLIPDRPVFLFNDECHGAWLNSKALDILGITKDSENPPFGEIVKDEYGEPTGFLYETAMGFAQQAFDSLSESKRRQLLQTFLEKAASYGVTSVSDMLPLPGLSLGDLEMYRTFEEEGTLTTRIHFMSALDGDLNQPKHLRDTYKTDKLKFNGLKQFLDGVPIAYTALLVEPYSDKQETIGDTLIPSDVVREWVVEADKEGFRVRLHACGDGAVRLGLDCYEAAQIANGVRDSRHTIEHIEVIHETDLPRVAQLGVIASMQPEHLAAAENFNDNVYVDRLGKEREPLTWPIRTLQDQGVAIAFGTDFPVVGLDPWLEIYRAVTRKHDDGLPEEGWNAKEKISLQHALQHYTKGSAHASFTEDRLGTLEVGKLADVIVLKQNPFTSSESELKEIKTALTIMDGKVVYEA</sequence>
<dbReference type="Gene3D" id="3.20.20.140">
    <property type="entry name" value="Metal-dependent hydrolases"/>
    <property type="match status" value="1"/>
</dbReference>
<dbReference type="Pfam" id="PF07969">
    <property type="entry name" value="Amidohydro_3"/>
    <property type="match status" value="1"/>
</dbReference>
<dbReference type="SUPFAM" id="SSF51338">
    <property type="entry name" value="Composite domain of metallo-dependent hydrolases"/>
    <property type="match status" value="1"/>
</dbReference>
<dbReference type="Gene3D" id="3.10.310.70">
    <property type="match status" value="1"/>
</dbReference>
<dbReference type="InterPro" id="IPR011059">
    <property type="entry name" value="Metal-dep_hydrolase_composite"/>
</dbReference>
<dbReference type="Proteomes" id="UP000741863">
    <property type="component" value="Unassembled WGS sequence"/>
</dbReference>
<dbReference type="RefSeq" id="WP_204698921.1">
    <property type="nucleotide sequence ID" value="NZ_JAFBEC010000009.1"/>
</dbReference>
<keyword evidence="3" id="KW-1185">Reference proteome</keyword>
<dbReference type="PANTHER" id="PTHR22642">
    <property type="entry name" value="IMIDAZOLONEPROPIONASE"/>
    <property type="match status" value="1"/>
</dbReference>
<dbReference type="EMBL" id="JAFBEC010000009">
    <property type="protein sequence ID" value="MBM7634161.1"/>
    <property type="molecule type" value="Genomic_DNA"/>
</dbReference>
<proteinExistence type="predicted"/>
<evidence type="ECO:0000313" key="2">
    <source>
        <dbReference type="EMBL" id="MBM7634161.1"/>
    </source>
</evidence>
<dbReference type="InterPro" id="IPR033932">
    <property type="entry name" value="YtcJ-like"/>
</dbReference>
<organism evidence="2 3">
    <name type="scientific">Geomicrobium sediminis</name>
    <dbReference type="NCBI Taxonomy" id="1347788"/>
    <lineage>
        <taxon>Bacteria</taxon>
        <taxon>Bacillati</taxon>
        <taxon>Bacillota</taxon>
        <taxon>Bacilli</taxon>
        <taxon>Bacillales</taxon>
        <taxon>Geomicrobium</taxon>
    </lineage>
</organism>
<dbReference type="InterPro" id="IPR013108">
    <property type="entry name" value="Amidohydro_3"/>
</dbReference>
<dbReference type="CDD" id="cd01300">
    <property type="entry name" value="YtcJ_like"/>
    <property type="match status" value="1"/>
</dbReference>
<dbReference type="InterPro" id="IPR032466">
    <property type="entry name" value="Metal_Hydrolase"/>
</dbReference>
<dbReference type="SUPFAM" id="SSF51556">
    <property type="entry name" value="Metallo-dependent hydrolases"/>
    <property type="match status" value="1"/>
</dbReference>
<evidence type="ECO:0000259" key="1">
    <source>
        <dbReference type="Pfam" id="PF07969"/>
    </source>
</evidence>
<evidence type="ECO:0000313" key="3">
    <source>
        <dbReference type="Proteomes" id="UP000741863"/>
    </source>
</evidence>
<dbReference type="PANTHER" id="PTHR22642:SF2">
    <property type="entry name" value="PROTEIN LONG AFTER FAR-RED 3"/>
    <property type="match status" value="1"/>
</dbReference>